<gene>
    <name evidence="2" type="ORF">FHR82_006248</name>
</gene>
<dbReference type="InterPro" id="IPR029066">
    <property type="entry name" value="PLP-binding_barrel"/>
</dbReference>
<dbReference type="PANTHER" id="PTHR28004:SF8">
    <property type="entry name" value="D-SERINE DEAMINASE"/>
    <property type="match status" value="1"/>
</dbReference>
<feature type="domain" description="D-serine dehydratase-like" evidence="1">
    <location>
        <begin position="330"/>
        <end position="426"/>
    </location>
</feature>
<comment type="caution">
    <text evidence="2">The sequence shown here is derived from an EMBL/GenBank/DDBJ whole genome shotgun (WGS) entry which is preliminary data.</text>
</comment>
<name>A0A7W7VHE6_9PSEU</name>
<dbReference type="AlphaFoldDB" id="A0A7W7VHE6"/>
<dbReference type="SUPFAM" id="SSF51419">
    <property type="entry name" value="PLP-binding barrel"/>
    <property type="match status" value="1"/>
</dbReference>
<organism evidence="2 3">
    <name type="scientific">Actinophytocola algeriensis</name>
    <dbReference type="NCBI Taxonomy" id="1768010"/>
    <lineage>
        <taxon>Bacteria</taxon>
        <taxon>Bacillati</taxon>
        <taxon>Actinomycetota</taxon>
        <taxon>Actinomycetes</taxon>
        <taxon>Pseudonocardiales</taxon>
        <taxon>Pseudonocardiaceae</taxon>
    </lineage>
</organism>
<dbReference type="Gene3D" id="2.40.37.20">
    <property type="entry name" value="D-serine dehydratase-like domain"/>
    <property type="match status" value="1"/>
</dbReference>
<dbReference type="Proteomes" id="UP000520767">
    <property type="component" value="Unassembled WGS sequence"/>
</dbReference>
<dbReference type="InterPro" id="IPR051466">
    <property type="entry name" value="D-amino_acid_metab_enzyme"/>
</dbReference>
<dbReference type="EMBL" id="JACHJQ010000006">
    <property type="protein sequence ID" value="MBB4909990.1"/>
    <property type="molecule type" value="Genomic_DNA"/>
</dbReference>
<reference evidence="2 3" key="1">
    <citation type="submission" date="2020-08" db="EMBL/GenBank/DDBJ databases">
        <title>Genomic Encyclopedia of Type Strains, Phase III (KMG-III): the genomes of soil and plant-associated and newly described type strains.</title>
        <authorList>
            <person name="Whitman W."/>
        </authorList>
    </citation>
    <scope>NUCLEOTIDE SEQUENCE [LARGE SCALE GENOMIC DNA]</scope>
    <source>
        <strain evidence="2 3">CECT 8960</strain>
    </source>
</reference>
<evidence type="ECO:0000313" key="2">
    <source>
        <dbReference type="EMBL" id="MBB4909990.1"/>
    </source>
</evidence>
<protein>
    <submittedName>
        <fullName evidence="2">D-serine deaminase-like pyridoxal phosphate-dependent protein</fullName>
    </submittedName>
</protein>
<dbReference type="InterPro" id="IPR026956">
    <property type="entry name" value="D-ser_dehydrat-like_dom"/>
</dbReference>
<sequence length="440" mass="47216">MSGLPQITPGRLNPGALDALLDERIDWRFKGIPAALSGLSIRDARARGVNLFSDGFLPPVTVLDEPALTHNLTTMAALCARHGFAHAPHGKTTMAPQLFARQFEHGVWGQTTANASQLRIYRAFGVNRVILANELVDAAALRWLAGELDRDPDFEFWCWVDTERGVELMTAALREAAPSRPVDVLIELGVAGGRTGCRDRTAALKVAEAVAASPVLRLTGVASYEGAVSRNASADGLAAVHDHLTELRSLALDLAERGHFDGVAQVVVTAGGSSFFDQVVEVLGAPWPDGLPVLPVLRSGAYLTHDEGYYERNSPLGATPRLDGARLRPAVRAWAQVTSRPEPRLAFITAGKRDVPYDIDLPVPELRRVDGVTSELTGCVVTSVNDQHGFVTLGTDAALEVGDWVGLGLSHPCTTFDKVPLMPMVGADGETVVDLIRTFF</sequence>
<dbReference type="InterPro" id="IPR042208">
    <property type="entry name" value="D-ser_dehydrat-like_sf"/>
</dbReference>
<keyword evidence="3" id="KW-1185">Reference proteome</keyword>
<dbReference type="PANTHER" id="PTHR28004">
    <property type="entry name" value="ZGC:162816-RELATED"/>
    <property type="match status" value="1"/>
</dbReference>
<dbReference type="SMART" id="SM01119">
    <property type="entry name" value="D-ser_dehydrat"/>
    <property type="match status" value="1"/>
</dbReference>
<evidence type="ECO:0000313" key="3">
    <source>
        <dbReference type="Proteomes" id="UP000520767"/>
    </source>
</evidence>
<dbReference type="Gene3D" id="3.20.20.10">
    <property type="entry name" value="Alanine racemase"/>
    <property type="match status" value="1"/>
</dbReference>
<dbReference type="Pfam" id="PF14031">
    <property type="entry name" value="D-ser_dehydrat"/>
    <property type="match status" value="1"/>
</dbReference>
<proteinExistence type="predicted"/>
<evidence type="ECO:0000259" key="1">
    <source>
        <dbReference type="SMART" id="SM01119"/>
    </source>
</evidence>
<accession>A0A7W7VHE6</accession>
<dbReference type="CDD" id="cd06818">
    <property type="entry name" value="PLPDE_III_cryptic_DSD"/>
    <property type="match status" value="1"/>
</dbReference>